<evidence type="ECO:0000259" key="1">
    <source>
        <dbReference type="Pfam" id="PF00535"/>
    </source>
</evidence>
<dbReference type="CDD" id="cd00761">
    <property type="entry name" value="Glyco_tranf_GTA_type"/>
    <property type="match status" value="1"/>
</dbReference>
<evidence type="ECO:0000313" key="3">
    <source>
        <dbReference type="Proteomes" id="UP000295341"/>
    </source>
</evidence>
<dbReference type="EMBL" id="SOBT01000010">
    <property type="protein sequence ID" value="TDU26762.1"/>
    <property type="molecule type" value="Genomic_DNA"/>
</dbReference>
<comment type="caution">
    <text evidence="2">The sequence shown here is derived from an EMBL/GenBank/DDBJ whole genome shotgun (WGS) entry which is preliminary data.</text>
</comment>
<dbReference type="RefSeq" id="WP_162851313.1">
    <property type="nucleotide sequence ID" value="NZ_MWIN01000007.1"/>
</dbReference>
<dbReference type="GO" id="GO:0016740">
    <property type="term" value="F:transferase activity"/>
    <property type="evidence" value="ECO:0007669"/>
    <property type="project" value="UniProtKB-KW"/>
</dbReference>
<reference evidence="2 3" key="1">
    <citation type="submission" date="2019-03" db="EMBL/GenBank/DDBJ databases">
        <title>Genomic Encyclopedia of Type Strains, Phase IV (KMG-IV): sequencing the most valuable type-strain genomes for metagenomic binning, comparative biology and taxonomic classification.</title>
        <authorList>
            <person name="Goeker M."/>
        </authorList>
    </citation>
    <scope>NUCLEOTIDE SEQUENCE [LARGE SCALE GENOMIC DNA]</scope>
    <source>
        <strain evidence="2 3">DSM 26377</strain>
    </source>
</reference>
<dbReference type="PANTHER" id="PTHR43685:SF3">
    <property type="entry name" value="SLR2126 PROTEIN"/>
    <property type="match status" value="1"/>
</dbReference>
<gene>
    <name evidence="2" type="ORF">DFR24_3792</name>
</gene>
<evidence type="ECO:0000313" key="2">
    <source>
        <dbReference type="EMBL" id="TDU26762.1"/>
    </source>
</evidence>
<keyword evidence="2" id="KW-0808">Transferase</keyword>
<organism evidence="2 3">
    <name type="scientific">Panacagrimonas perspica</name>
    <dbReference type="NCBI Taxonomy" id="381431"/>
    <lineage>
        <taxon>Bacteria</taxon>
        <taxon>Pseudomonadati</taxon>
        <taxon>Pseudomonadota</taxon>
        <taxon>Gammaproteobacteria</taxon>
        <taxon>Nevskiales</taxon>
        <taxon>Nevskiaceae</taxon>
        <taxon>Panacagrimonas</taxon>
    </lineage>
</organism>
<dbReference type="InterPro" id="IPR001173">
    <property type="entry name" value="Glyco_trans_2-like"/>
</dbReference>
<dbReference type="Gene3D" id="3.90.550.10">
    <property type="entry name" value="Spore Coat Polysaccharide Biosynthesis Protein SpsA, Chain A"/>
    <property type="match status" value="1"/>
</dbReference>
<keyword evidence="3" id="KW-1185">Reference proteome</keyword>
<dbReference type="InterPro" id="IPR050834">
    <property type="entry name" value="Glycosyltransf_2"/>
</dbReference>
<sequence length="329" mass="36735">MFNARRGDEPPGLDLSVLIATRSRADSLERTLGSMAAMDTDGIRWELVIVDNGSTDRTSELLLEWCSRLPLRSLHVPESGQNRARNTALPGLRGRITVLSDDDVCVASDWLRQWKQGTDRWPDDAIFGGRIAPRFPADCADWIRSDRFPFRAQCFAEFQPTQGEGPYPRTPFGPNFAVRTDLLRAQPFRADLGPAAGTYAMGGETELTLRLKAQGHRVIYLPGPCVEHVLAPENLSLDKLCQRGFNAGRGDEYRRAMRGAWSRPVLWLRSKLLMPAKIGIYVAAQQLASLFALPMDRRFARQYRVHSARGRLHQLRLMLGGGPSRGAPA</sequence>
<dbReference type="InterPro" id="IPR029044">
    <property type="entry name" value="Nucleotide-diphossugar_trans"/>
</dbReference>
<proteinExistence type="predicted"/>
<dbReference type="Proteomes" id="UP000295341">
    <property type="component" value="Unassembled WGS sequence"/>
</dbReference>
<dbReference type="Pfam" id="PF00535">
    <property type="entry name" value="Glycos_transf_2"/>
    <property type="match status" value="1"/>
</dbReference>
<protein>
    <submittedName>
        <fullName evidence="2">Glycosyl transferase family 2</fullName>
    </submittedName>
</protein>
<dbReference type="AlphaFoldDB" id="A0A4S3K7Q0"/>
<feature type="domain" description="Glycosyltransferase 2-like" evidence="1">
    <location>
        <begin position="16"/>
        <end position="131"/>
    </location>
</feature>
<dbReference type="PANTHER" id="PTHR43685">
    <property type="entry name" value="GLYCOSYLTRANSFERASE"/>
    <property type="match status" value="1"/>
</dbReference>
<accession>A0A4S3K7Q0</accession>
<name>A0A4S3K7Q0_9GAMM</name>
<dbReference type="SUPFAM" id="SSF53448">
    <property type="entry name" value="Nucleotide-diphospho-sugar transferases"/>
    <property type="match status" value="1"/>
</dbReference>